<keyword evidence="2" id="KW-1133">Transmembrane helix</keyword>
<keyword evidence="2" id="KW-0472">Membrane</keyword>
<dbReference type="EMBL" id="LN483249">
    <property type="protein sequence ID" value="CDZ97706.1"/>
    <property type="molecule type" value="Genomic_DNA"/>
</dbReference>
<feature type="transmembrane region" description="Helical" evidence="2">
    <location>
        <begin position="186"/>
        <end position="211"/>
    </location>
</feature>
<name>A0A0F7SFU0_PHARH</name>
<proteinExistence type="predicted"/>
<evidence type="ECO:0000256" key="2">
    <source>
        <dbReference type="SAM" id="Phobius"/>
    </source>
</evidence>
<sequence length="361" mass="39407">MVSTTNTKGLSSGPSIRGGIGIWGACLEQANLTRSSQLRLCTFASPLSVPKLVLLPGPLPTLPSYLPPYFSPVLSFFLVLALACALIQHALRSYILWGEIAEYGRISTGGKKDDLSDGSPSYQPDAHDGPNRFGGSRWKNMWETVSREIAVVTAQSCIIVIGILLFPLLPSIYILTSAISSIEGDIVTSMLFVPGWGTALLVLSVICTLNLRSSTSRSHSRSRFGRSTSGHCRRSSMLPFTEIKALQPHNGHDQDVQSNSQTNADREVDNLDPPLYRSIHPLPLPTPSSRRKDSPSQGTTRLHSLSSDQNRTQMNEQKEQSQPKAFWVPVSAFAEMSEGEADASETINNEGMQVVQVEIWA</sequence>
<keyword evidence="2" id="KW-0812">Transmembrane</keyword>
<evidence type="ECO:0000256" key="1">
    <source>
        <dbReference type="SAM" id="MobiDB-lite"/>
    </source>
</evidence>
<feature type="transmembrane region" description="Helical" evidence="2">
    <location>
        <begin position="149"/>
        <end position="174"/>
    </location>
</feature>
<dbReference type="AlphaFoldDB" id="A0A0F7SFU0"/>
<feature type="region of interest" description="Disordered" evidence="1">
    <location>
        <begin position="248"/>
        <end position="323"/>
    </location>
</feature>
<reference evidence="3" key="1">
    <citation type="submission" date="2014-08" db="EMBL/GenBank/DDBJ databases">
        <authorList>
            <person name="Sharma Rahul"/>
            <person name="Thines Marco"/>
        </authorList>
    </citation>
    <scope>NUCLEOTIDE SEQUENCE</scope>
</reference>
<accession>A0A0F7SFU0</accession>
<feature type="region of interest" description="Disordered" evidence="1">
    <location>
        <begin position="112"/>
        <end position="134"/>
    </location>
</feature>
<protein>
    <submittedName>
        <fullName evidence="3">Uncharacterized protein</fullName>
    </submittedName>
</protein>
<feature type="compositionally biased region" description="Polar residues" evidence="1">
    <location>
        <begin position="295"/>
        <end position="315"/>
    </location>
</feature>
<feature type="transmembrane region" description="Helical" evidence="2">
    <location>
        <begin position="69"/>
        <end position="87"/>
    </location>
</feature>
<organism evidence="3">
    <name type="scientific">Phaffia rhodozyma</name>
    <name type="common">Yeast</name>
    <name type="synonym">Xanthophyllomyces dendrorhous</name>
    <dbReference type="NCBI Taxonomy" id="264483"/>
    <lineage>
        <taxon>Eukaryota</taxon>
        <taxon>Fungi</taxon>
        <taxon>Dikarya</taxon>
        <taxon>Basidiomycota</taxon>
        <taxon>Agaricomycotina</taxon>
        <taxon>Tremellomycetes</taxon>
        <taxon>Cystofilobasidiales</taxon>
        <taxon>Mrakiaceae</taxon>
        <taxon>Phaffia</taxon>
    </lineage>
</organism>
<evidence type="ECO:0000313" key="3">
    <source>
        <dbReference type="EMBL" id="CDZ97706.1"/>
    </source>
</evidence>